<dbReference type="RefSeq" id="WP_126030626.1">
    <property type="nucleotide sequence ID" value="NZ_JAFEJY010000003.1"/>
</dbReference>
<keyword evidence="4" id="KW-0624">Polysaccharide degradation</keyword>
<dbReference type="OrthoDB" id="1746166at2"/>
<dbReference type="EMBL" id="QXGJ01000010">
    <property type="protein sequence ID" value="RSX50100.1"/>
    <property type="molecule type" value="Genomic_DNA"/>
</dbReference>
<feature type="signal peptide" evidence="8">
    <location>
        <begin position="1"/>
        <end position="33"/>
    </location>
</feature>
<evidence type="ECO:0000256" key="6">
    <source>
        <dbReference type="SAM" id="MobiDB-lite"/>
    </source>
</evidence>
<evidence type="ECO:0000256" key="5">
    <source>
        <dbReference type="SAM" id="Coils"/>
    </source>
</evidence>
<comment type="caution">
    <text evidence="10">The sequence shown here is derived from an EMBL/GenBank/DDBJ whole genome shotgun (WGS) entry which is preliminary data.</text>
</comment>
<organism evidence="10 11">
    <name type="scientific">Bifidobacterium callimiconis</name>
    <dbReference type="NCBI Taxonomy" id="2306973"/>
    <lineage>
        <taxon>Bacteria</taxon>
        <taxon>Bacillati</taxon>
        <taxon>Actinomycetota</taxon>
        <taxon>Actinomycetes</taxon>
        <taxon>Bifidobacteriales</taxon>
        <taxon>Bifidobacteriaceae</taxon>
        <taxon>Bifidobacterium</taxon>
    </lineage>
</organism>
<feature type="coiled-coil region" evidence="5">
    <location>
        <begin position="544"/>
        <end position="571"/>
    </location>
</feature>
<dbReference type="InterPro" id="IPR014756">
    <property type="entry name" value="Ig_E-set"/>
</dbReference>
<dbReference type="AlphaFoldDB" id="A0A430FB92"/>
<name>A0A430FB92_9BIFI</name>
<dbReference type="GO" id="GO:0030245">
    <property type="term" value="P:cellulose catabolic process"/>
    <property type="evidence" value="ECO:0007669"/>
    <property type="project" value="UniProtKB-KW"/>
</dbReference>
<evidence type="ECO:0000256" key="8">
    <source>
        <dbReference type="SAM" id="SignalP"/>
    </source>
</evidence>
<reference evidence="10 11" key="1">
    <citation type="submission" date="2018-09" db="EMBL/GenBank/DDBJ databases">
        <title>Characterization of the phylogenetic diversity of five novel species belonging to the genus Bifidobacterium.</title>
        <authorList>
            <person name="Lugli G.A."/>
            <person name="Duranti S."/>
            <person name="Milani C."/>
        </authorList>
    </citation>
    <scope>NUCLEOTIDE SEQUENCE [LARGE SCALE GENOMIC DNA]</scope>
    <source>
        <strain evidence="10 11">2028B</strain>
    </source>
</reference>
<protein>
    <submittedName>
        <fullName evidence="10">Carbohydrate binding domain X2</fullName>
    </submittedName>
</protein>
<keyword evidence="11" id="KW-1185">Reference proteome</keyword>
<keyword evidence="7" id="KW-0812">Transmembrane</keyword>
<keyword evidence="7" id="KW-0472">Membrane</keyword>
<dbReference type="InterPro" id="IPR013783">
    <property type="entry name" value="Ig-like_fold"/>
</dbReference>
<dbReference type="Proteomes" id="UP000288607">
    <property type="component" value="Unassembled WGS sequence"/>
</dbReference>
<feature type="compositionally biased region" description="Polar residues" evidence="6">
    <location>
        <begin position="841"/>
        <end position="850"/>
    </location>
</feature>
<proteinExistence type="predicted"/>
<sequence length="885" mass="94965">MSFPTQSVRPFARLRNIAVAVVATCAMIVPLGAAVDTASAASSSAPGITVNQQSGYTATKISHPNAGLGEDDGIVNVDANGNPTMSGTTGDRGQSYSWASVGYGDWMYIGTCYSPMNSMVRLVSATTGVKYSTLKAGVDAMFNGELYFDDGVMRPVLLKVNTRTGEVKLVSTAKAGSGYRAAVEFHDKLYFAAGTVPTPQLIEIDPATDKTRVVYTGKAADGKGVSTLIRGLAVTNDQLVASMIGKYGDEGKTGAYIVSSSNPTAGQDSFKIIGTQDDFLGYPAFHTTDNIAGGAIWDIVPFNGHLYITVVTGTSKMKRSFALFCGDQNGDGTWSYKLLVGDKSKGAKYDFGFGADRSGAANMVVYKNHLYIGGYNDPMISIPDVLKYKFEGLYKDLHGSVNLWRMDADENFQMVAGEANDAFPEGPIGTIDGKTMRAGLGSDDEASRFLNQYVWRMQSYDGKMYAGTYDISDMTYPITQFVNGDILHRTPEQWKKQVGYIEEFLKTLEDEQTNAASTDVQSDDAAAQSDDQKAAAKTLESGKADAVQSDVKQMQDLLGNMQNDLESKQTDVSSSVAEATPMAADAKQYTLQDREQFQTWLQQLYDLYQKNKQYLPDDLVKELDQWLTQANVDNFGYFVGVLKYLSAATPDKRGFDLVVTGDGTNFSTITRNGFGDNNNHGLRVFAITDTGLNVGTANPFHGTQVWKLDDGRGDAVNASLKQNAFDYDKYDASTRGANANGLSAGIDFNGNTVQSVQYDYKTLTEGTDYTVTDAGVTLNSSLLNGKETGSMGNVVVFFNRGARARLSVAIKDSTPGVQPSQPGANGADKKADGDVDGAKKTVTNANGKTQGELSRTGTAVAVIAVVVVVLAVAGVAVLVVRRKRS</sequence>
<accession>A0A430FB92</accession>
<evidence type="ECO:0000313" key="10">
    <source>
        <dbReference type="EMBL" id="RSX50100.1"/>
    </source>
</evidence>
<dbReference type="InterPro" id="IPR005102">
    <property type="entry name" value="Carbo-bd_X2"/>
</dbReference>
<gene>
    <name evidence="10" type="ORF">D2E23_1822</name>
</gene>
<feature type="domain" description="Carbohydrate binding X2" evidence="9">
    <location>
        <begin position="738"/>
        <end position="808"/>
    </location>
</feature>
<evidence type="ECO:0000256" key="4">
    <source>
        <dbReference type="ARBA" id="ARBA00023326"/>
    </source>
</evidence>
<evidence type="ECO:0000313" key="11">
    <source>
        <dbReference type="Proteomes" id="UP000288607"/>
    </source>
</evidence>
<evidence type="ECO:0000256" key="7">
    <source>
        <dbReference type="SAM" id="Phobius"/>
    </source>
</evidence>
<evidence type="ECO:0000256" key="1">
    <source>
        <dbReference type="ARBA" id="ARBA00022729"/>
    </source>
</evidence>
<dbReference type="Pfam" id="PF03442">
    <property type="entry name" value="CBM_X2"/>
    <property type="match status" value="1"/>
</dbReference>
<feature type="chain" id="PRO_5039037808" evidence="8">
    <location>
        <begin position="34"/>
        <end position="885"/>
    </location>
</feature>
<feature type="compositionally biased region" description="Low complexity" evidence="6">
    <location>
        <begin position="515"/>
        <end position="529"/>
    </location>
</feature>
<keyword evidence="3" id="KW-0119">Carbohydrate metabolism</keyword>
<keyword evidence="7" id="KW-1133">Transmembrane helix</keyword>
<keyword evidence="1 8" id="KW-0732">Signal</keyword>
<keyword evidence="5" id="KW-0175">Coiled coil</keyword>
<feature type="transmembrane region" description="Helical" evidence="7">
    <location>
        <begin position="859"/>
        <end position="880"/>
    </location>
</feature>
<keyword evidence="2" id="KW-0136">Cellulose degradation</keyword>
<evidence type="ECO:0000256" key="3">
    <source>
        <dbReference type="ARBA" id="ARBA00023277"/>
    </source>
</evidence>
<feature type="region of interest" description="Disordered" evidence="6">
    <location>
        <begin position="515"/>
        <end position="542"/>
    </location>
</feature>
<feature type="region of interest" description="Disordered" evidence="6">
    <location>
        <begin position="811"/>
        <end position="850"/>
    </location>
</feature>
<dbReference type="SUPFAM" id="SSF81296">
    <property type="entry name" value="E set domains"/>
    <property type="match status" value="1"/>
</dbReference>
<dbReference type="Gene3D" id="2.60.40.10">
    <property type="entry name" value="Immunoglobulins"/>
    <property type="match status" value="1"/>
</dbReference>
<evidence type="ECO:0000256" key="2">
    <source>
        <dbReference type="ARBA" id="ARBA00023001"/>
    </source>
</evidence>
<evidence type="ECO:0000259" key="9">
    <source>
        <dbReference type="Pfam" id="PF03442"/>
    </source>
</evidence>
<feature type="compositionally biased region" description="Basic and acidic residues" evidence="6">
    <location>
        <begin position="827"/>
        <end position="839"/>
    </location>
</feature>